<sequence length="185" mass="20622">MPFQILPTSLDDVRILERHAFGDQRGFFARLFDREELAALGWTVPVAQVNHSFTARRGSIRGMHYQRSPHADMKLVTCIRGAVLDVALDVRAGSPTLAKWHGEVLSAENRRALLIPEGFAHGFQALTDDVELIYCHSAPYVPASDAAHNVFDPVFGIDWPEPVTDMSDRDRNHAMLANPFEGVAF</sequence>
<comment type="function">
    <text evidence="2 7">Catalyzes the epimerization of the C3' and C5'positions of dTDP-6-deoxy-D-xylo-4-hexulose, forming dTDP-6-deoxy-L-lyxo-4-hexulose.</text>
</comment>
<dbReference type="Gene3D" id="2.60.120.10">
    <property type="entry name" value="Jelly Rolls"/>
    <property type="match status" value="1"/>
</dbReference>
<dbReference type="GO" id="GO:0000271">
    <property type="term" value="P:polysaccharide biosynthetic process"/>
    <property type="evidence" value="ECO:0007669"/>
    <property type="project" value="TreeGrafter"/>
</dbReference>
<evidence type="ECO:0000256" key="2">
    <source>
        <dbReference type="ARBA" id="ARBA00001997"/>
    </source>
</evidence>
<comment type="similarity">
    <text evidence="7">Belongs to the dTDP-4-dehydrorhamnose 3,5-epimerase family.</text>
</comment>
<feature type="active site" description="Proton acceptor" evidence="5">
    <location>
        <position position="64"/>
    </location>
</feature>
<dbReference type="RefSeq" id="WP_183999276.1">
    <property type="nucleotide sequence ID" value="NZ_JACIEH010000003.1"/>
</dbReference>
<feature type="active site" description="Proton donor" evidence="5">
    <location>
        <position position="134"/>
    </location>
</feature>
<dbReference type="EC" id="5.1.3.13" evidence="3 7"/>
<dbReference type="EMBL" id="JACIEH010000003">
    <property type="protein sequence ID" value="MBB4099929.1"/>
    <property type="molecule type" value="Genomic_DNA"/>
</dbReference>
<dbReference type="CDD" id="cd00438">
    <property type="entry name" value="cupin_RmlC"/>
    <property type="match status" value="1"/>
</dbReference>
<evidence type="ECO:0000256" key="3">
    <source>
        <dbReference type="ARBA" id="ARBA00012098"/>
    </source>
</evidence>
<dbReference type="InterPro" id="IPR000888">
    <property type="entry name" value="RmlC-like"/>
</dbReference>
<dbReference type="NCBIfam" id="TIGR01221">
    <property type="entry name" value="rmlC"/>
    <property type="match status" value="1"/>
</dbReference>
<comment type="catalytic activity">
    <reaction evidence="1 7">
        <text>dTDP-4-dehydro-6-deoxy-alpha-D-glucose = dTDP-4-dehydro-beta-L-rhamnose</text>
        <dbReference type="Rhea" id="RHEA:16969"/>
        <dbReference type="ChEBI" id="CHEBI:57649"/>
        <dbReference type="ChEBI" id="CHEBI:62830"/>
        <dbReference type="EC" id="5.1.3.13"/>
    </reaction>
</comment>
<dbReference type="UniPathway" id="UPA00124"/>
<evidence type="ECO:0000256" key="4">
    <source>
        <dbReference type="ARBA" id="ARBA00019595"/>
    </source>
</evidence>
<evidence type="ECO:0000256" key="7">
    <source>
        <dbReference type="RuleBase" id="RU364069"/>
    </source>
</evidence>
<dbReference type="PANTHER" id="PTHR21047:SF2">
    <property type="entry name" value="THYMIDINE DIPHOSPHO-4-KETO-RHAMNOSE 3,5-EPIMERASE"/>
    <property type="match status" value="1"/>
</dbReference>
<dbReference type="GO" id="GO:0008830">
    <property type="term" value="F:dTDP-4-dehydrorhamnose 3,5-epimerase activity"/>
    <property type="evidence" value="ECO:0007669"/>
    <property type="project" value="UniProtKB-UniRule"/>
</dbReference>
<keyword evidence="7 8" id="KW-0413">Isomerase</keyword>
<dbReference type="PANTHER" id="PTHR21047">
    <property type="entry name" value="DTDP-6-DEOXY-D-GLUCOSE-3,5 EPIMERASE"/>
    <property type="match status" value="1"/>
</dbReference>
<dbReference type="GO" id="GO:0019305">
    <property type="term" value="P:dTDP-rhamnose biosynthetic process"/>
    <property type="evidence" value="ECO:0007669"/>
    <property type="project" value="UniProtKB-UniRule"/>
</dbReference>
<comment type="caution">
    <text evidence="8">The sequence shown here is derived from an EMBL/GenBank/DDBJ whole genome shotgun (WGS) entry which is preliminary data.</text>
</comment>
<comment type="subunit">
    <text evidence="7">Homodimer.</text>
</comment>
<organism evidence="8 9">
    <name type="scientific">Sphingomonas kyeonggiensis</name>
    <dbReference type="NCBI Taxonomy" id="1268553"/>
    <lineage>
        <taxon>Bacteria</taxon>
        <taxon>Pseudomonadati</taxon>
        <taxon>Pseudomonadota</taxon>
        <taxon>Alphaproteobacteria</taxon>
        <taxon>Sphingomonadales</taxon>
        <taxon>Sphingomonadaceae</taxon>
        <taxon>Sphingomonas</taxon>
    </lineage>
</organism>
<evidence type="ECO:0000256" key="1">
    <source>
        <dbReference type="ARBA" id="ARBA00001298"/>
    </source>
</evidence>
<accession>A0A7W6JUR6</accession>
<evidence type="ECO:0000313" key="8">
    <source>
        <dbReference type="EMBL" id="MBB4099929.1"/>
    </source>
</evidence>
<comment type="pathway">
    <text evidence="7">Carbohydrate biosynthesis; dTDP-L-rhamnose biosynthesis.</text>
</comment>
<name>A0A7W6JUR6_9SPHN</name>
<keyword evidence="9" id="KW-1185">Reference proteome</keyword>
<reference evidence="8 9" key="1">
    <citation type="submission" date="2020-08" db="EMBL/GenBank/DDBJ databases">
        <title>Genomic Encyclopedia of Type Strains, Phase IV (KMG-IV): sequencing the most valuable type-strain genomes for metagenomic binning, comparative biology and taxonomic classification.</title>
        <authorList>
            <person name="Goeker M."/>
        </authorList>
    </citation>
    <scope>NUCLEOTIDE SEQUENCE [LARGE SCALE GENOMIC DNA]</scope>
    <source>
        <strain evidence="8 9">DSM 101806</strain>
    </source>
</reference>
<dbReference type="Proteomes" id="UP000557392">
    <property type="component" value="Unassembled WGS sequence"/>
</dbReference>
<protein>
    <recommendedName>
        <fullName evidence="4 7">dTDP-4-dehydrorhamnose 3,5-epimerase</fullName>
        <ecNumber evidence="3 7">5.1.3.13</ecNumber>
    </recommendedName>
    <alternativeName>
        <fullName evidence="7">Thymidine diphospho-4-keto-rhamnose 3,5-epimerase</fullName>
    </alternativeName>
</protein>
<dbReference type="InterPro" id="IPR011051">
    <property type="entry name" value="RmlC_Cupin_sf"/>
</dbReference>
<evidence type="ECO:0000313" key="9">
    <source>
        <dbReference type="Proteomes" id="UP000557392"/>
    </source>
</evidence>
<evidence type="ECO:0000256" key="6">
    <source>
        <dbReference type="PIRSR" id="PIRSR600888-3"/>
    </source>
</evidence>
<dbReference type="SUPFAM" id="SSF51182">
    <property type="entry name" value="RmlC-like cupins"/>
    <property type="match status" value="1"/>
</dbReference>
<dbReference type="GO" id="GO:0005829">
    <property type="term" value="C:cytosol"/>
    <property type="evidence" value="ECO:0007669"/>
    <property type="project" value="TreeGrafter"/>
</dbReference>
<dbReference type="InterPro" id="IPR014710">
    <property type="entry name" value="RmlC-like_jellyroll"/>
</dbReference>
<dbReference type="AlphaFoldDB" id="A0A7W6JUR6"/>
<feature type="site" description="Participates in a stacking interaction with the thymidine ring of dTDP-4-oxo-6-deoxyglucose" evidence="6">
    <location>
        <position position="140"/>
    </location>
</feature>
<dbReference type="Pfam" id="PF00908">
    <property type="entry name" value="dTDP_sugar_isom"/>
    <property type="match status" value="1"/>
</dbReference>
<evidence type="ECO:0000256" key="5">
    <source>
        <dbReference type="PIRSR" id="PIRSR600888-1"/>
    </source>
</evidence>
<proteinExistence type="inferred from homology"/>
<gene>
    <name evidence="8" type="ORF">GGR46_003501</name>
</gene>